<comment type="caution">
    <text evidence="9">The sequence shown here is derived from an EMBL/GenBank/DDBJ whole genome shotgun (WGS) entry which is preliminary data.</text>
</comment>
<dbReference type="InterPro" id="IPR045090">
    <property type="entry name" value="Pept_M3A_M3B"/>
</dbReference>
<evidence type="ECO:0000313" key="10">
    <source>
        <dbReference type="Proteomes" id="UP001320245"/>
    </source>
</evidence>
<dbReference type="Pfam" id="PF01432">
    <property type="entry name" value="Peptidase_M3"/>
    <property type="match status" value="1"/>
</dbReference>
<dbReference type="Proteomes" id="UP001320245">
    <property type="component" value="Unassembled WGS sequence"/>
</dbReference>
<keyword evidence="6 7" id="KW-0482">Metalloprotease</keyword>
<evidence type="ECO:0000256" key="7">
    <source>
        <dbReference type="RuleBase" id="RU003435"/>
    </source>
</evidence>
<evidence type="ECO:0000256" key="3">
    <source>
        <dbReference type="ARBA" id="ARBA00022723"/>
    </source>
</evidence>
<dbReference type="AlphaFoldDB" id="A0AAN9U9X3"/>
<dbReference type="InterPro" id="IPR001567">
    <property type="entry name" value="Pept_M3A_M3B_dom"/>
</dbReference>
<dbReference type="Gene3D" id="3.40.390.10">
    <property type="entry name" value="Collagenase (Catalytic Domain)"/>
    <property type="match status" value="1"/>
</dbReference>
<reference evidence="9 10" key="1">
    <citation type="journal article" date="2023" name="PLoS ONE">
        <title>Cytospora paraplurivora sp. nov. isolated from orchards with fruit tree decline syndrome in Ontario, Canada.</title>
        <authorList>
            <person name="Ilyukhin E."/>
            <person name="Nguyen H.D.T."/>
            <person name="Castle A.J."/>
            <person name="Ellouze W."/>
        </authorList>
    </citation>
    <scope>NUCLEOTIDE SEQUENCE [LARGE SCALE GENOMIC DNA]</scope>
    <source>
        <strain evidence="9 10">FDS-564</strain>
    </source>
</reference>
<dbReference type="GO" id="GO:0046872">
    <property type="term" value="F:metal ion binding"/>
    <property type="evidence" value="ECO:0007669"/>
    <property type="project" value="UniProtKB-UniRule"/>
</dbReference>
<evidence type="ECO:0000256" key="1">
    <source>
        <dbReference type="ARBA" id="ARBA00006040"/>
    </source>
</evidence>
<dbReference type="EMBL" id="JAJSPL020000015">
    <property type="protein sequence ID" value="KAK7742325.1"/>
    <property type="molecule type" value="Genomic_DNA"/>
</dbReference>
<accession>A0AAN9U9X3</accession>
<keyword evidence="4 7" id="KW-0378">Hydrolase</keyword>
<evidence type="ECO:0000256" key="4">
    <source>
        <dbReference type="ARBA" id="ARBA00022801"/>
    </source>
</evidence>
<sequence length="434" mass="50930">MVTYKYQQGVRLQEAKDIVASTQAVWDKVVKEVRPEDAAIENVILPVANDENESMLRTDIIYFFATVHPELDLREASKDARRLIDEAKVDLYLRGDIFRLVDAVLKKTDEATTAPETYRYLLKYHAQFLRNGCDLEGPARDQFERDTKRLNVLMRQYKSNLDNDEAGIWVTRADLDGLPADFIDALKIGDGDKQGFVWVNMKRPHWTRILKFARSEDMRRRYFIQHLNRVPANVPLHREILLLRDSLARQKGWKSWARFKMFDKMIENPETITTILGEMHAKLYEAGVREAEDLLALKRADLSDPEAKLFFWDRSFYENALQEQAAAIDTNLILEYFEIRSVLENVLRLYERLFDIQFELVTPERAEQLHGDNWKETTWQDDVLFYSVWDTGNQDAFLGYIFFDLYPRPGKFTHVGHYALQKVRLIVTLNTPLH</sequence>
<dbReference type="GO" id="GO:0004222">
    <property type="term" value="F:metalloendopeptidase activity"/>
    <property type="evidence" value="ECO:0007669"/>
    <property type="project" value="InterPro"/>
</dbReference>
<evidence type="ECO:0000313" key="9">
    <source>
        <dbReference type="EMBL" id="KAK7742325.1"/>
    </source>
</evidence>
<comment type="cofactor">
    <cofactor evidence="7">
        <name>Zn(2+)</name>
        <dbReference type="ChEBI" id="CHEBI:29105"/>
    </cofactor>
    <text evidence="7">Binds 1 zinc ion.</text>
</comment>
<feature type="domain" description="Peptidase M3A/M3B catalytic" evidence="8">
    <location>
        <begin position="211"/>
        <end position="422"/>
    </location>
</feature>
<evidence type="ECO:0000256" key="2">
    <source>
        <dbReference type="ARBA" id="ARBA00022670"/>
    </source>
</evidence>
<evidence type="ECO:0000259" key="8">
    <source>
        <dbReference type="Pfam" id="PF01432"/>
    </source>
</evidence>
<keyword evidence="5 7" id="KW-0862">Zinc</keyword>
<dbReference type="PANTHER" id="PTHR11804">
    <property type="entry name" value="PROTEASE M3 THIMET OLIGOPEPTIDASE-RELATED"/>
    <property type="match status" value="1"/>
</dbReference>
<keyword evidence="10" id="KW-1185">Reference proteome</keyword>
<comment type="similarity">
    <text evidence="1 7">Belongs to the peptidase M3 family.</text>
</comment>
<dbReference type="GO" id="GO:0005758">
    <property type="term" value="C:mitochondrial intermembrane space"/>
    <property type="evidence" value="ECO:0007669"/>
    <property type="project" value="TreeGrafter"/>
</dbReference>
<dbReference type="InterPro" id="IPR024080">
    <property type="entry name" value="Neurolysin/TOP_N"/>
</dbReference>
<dbReference type="SUPFAM" id="SSF55486">
    <property type="entry name" value="Metalloproteases ('zincins'), catalytic domain"/>
    <property type="match status" value="1"/>
</dbReference>
<evidence type="ECO:0000256" key="5">
    <source>
        <dbReference type="ARBA" id="ARBA00022833"/>
    </source>
</evidence>
<protein>
    <submittedName>
        <fullName evidence="9">Metalloendopeptidase</fullName>
    </submittedName>
</protein>
<keyword evidence="3 7" id="KW-0479">Metal-binding</keyword>
<organism evidence="9 10">
    <name type="scientific">Cytospora paraplurivora</name>
    <dbReference type="NCBI Taxonomy" id="2898453"/>
    <lineage>
        <taxon>Eukaryota</taxon>
        <taxon>Fungi</taxon>
        <taxon>Dikarya</taxon>
        <taxon>Ascomycota</taxon>
        <taxon>Pezizomycotina</taxon>
        <taxon>Sordariomycetes</taxon>
        <taxon>Sordariomycetidae</taxon>
        <taxon>Diaporthales</taxon>
        <taxon>Cytosporaceae</taxon>
        <taxon>Cytospora</taxon>
    </lineage>
</organism>
<dbReference type="InterPro" id="IPR024079">
    <property type="entry name" value="MetalloPept_cat_dom_sf"/>
</dbReference>
<dbReference type="PANTHER" id="PTHR11804:SF84">
    <property type="entry name" value="SACCHAROLYSIN"/>
    <property type="match status" value="1"/>
</dbReference>
<dbReference type="Gene3D" id="1.10.1370.10">
    <property type="entry name" value="Neurolysin, domain 3"/>
    <property type="match status" value="1"/>
</dbReference>
<proteinExistence type="inferred from homology"/>
<dbReference type="GO" id="GO:0006518">
    <property type="term" value="P:peptide metabolic process"/>
    <property type="evidence" value="ECO:0007669"/>
    <property type="project" value="TreeGrafter"/>
</dbReference>
<dbReference type="Gene3D" id="1.20.1050.40">
    <property type="entry name" value="Endopeptidase. Chain P, domain 1"/>
    <property type="match status" value="1"/>
</dbReference>
<keyword evidence="2 7" id="KW-0645">Protease</keyword>
<name>A0AAN9U9X3_9PEZI</name>
<evidence type="ECO:0000256" key="6">
    <source>
        <dbReference type="ARBA" id="ARBA00023049"/>
    </source>
</evidence>
<gene>
    <name evidence="9" type="primary">PRD1_1</name>
    <name evidence="9" type="ORF">SLS53_004470</name>
</gene>
<dbReference type="GO" id="GO:0006508">
    <property type="term" value="P:proteolysis"/>
    <property type="evidence" value="ECO:0007669"/>
    <property type="project" value="UniProtKB-KW"/>
</dbReference>
<dbReference type="InterPro" id="IPR024077">
    <property type="entry name" value="Neurolysin/TOP_dom2"/>
</dbReference>